<gene>
    <name evidence="1" type="ORF">SDC9_100771</name>
</gene>
<accession>A0A645ALH3</accession>
<sequence>MPYAAILSEDLKSKEKLYGLNYSKYIIAHKGIYDDITELITDNINFYQLRAEKIYDLIVKPMTLQELMQAVIASFNIHMADIYKYNLIERMLRSYLEYLDEKKRIKLLLVDSFLKYSK</sequence>
<name>A0A645ALH3_9ZZZZ</name>
<organism evidence="1">
    <name type="scientific">bioreactor metagenome</name>
    <dbReference type="NCBI Taxonomy" id="1076179"/>
    <lineage>
        <taxon>unclassified sequences</taxon>
        <taxon>metagenomes</taxon>
        <taxon>ecological metagenomes</taxon>
    </lineage>
</organism>
<comment type="caution">
    <text evidence="1">The sequence shown here is derived from an EMBL/GenBank/DDBJ whole genome shotgun (WGS) entry which is preliminary data.</text>
</comment>
<dbReference type="AlphaFoldDB" id="A0A645ALH3"/>
<protein>
    <submittedName>
        <fullName evidence="1">Uncharacterized protein</fullName>
    </submittedName>
</protein>
<evidence type="ECO:0000313" key="1">
    <source>
        <dbReference type="EMBL" id="MPM53999.1"/>
    </source>
</evidence>
<dbReference type="EMBL" id="VSSQ01014602">
    <property type="protein sequence ID" value="MPM53999.1"/>
    <property type="molecule type" value="Genomic_DNA"/>
</dbReference>
<proteinExistence type="predicted"/>
<reference evidence="1" key="1">
    <citation type="submission" date="2019-08" db="EMBL/GenBank/DDBJ databases">
        <authorList>
            <person name="Kucharzyk K."/>
            <person name="Murdoch R.W."/>
            <person name="Higgins S."/>
            <person name="Loffler F."/>
        </authorList>
    </citation>
    <scope>NUCLEOTIDE SEQUENCE</scope>
</reference>